<comment type="subcellular location">
    <subcellularLocation>
        <location evidence="1">Membrane</location>
        <topology evidence="1">Multi-pass membrane protein</topology>
    </subcellularLocation>
</comment>
<dbReference type="PROSITE" id="PS50267">
    <property type="entry name" value="NA_NEUROTRAN_SYMP_3"/>
    <property type="match status" value="1"/>
</dbReference>
<name>X0ZBE3_9ZZZZ</name>
<feature type="transmembrane region" description="Helical" evidence="6">
    <location>
        <begin position="7"/>
        <end position="27"/>
    </location>
</feature>
<feature type="transmembrane region" description="Helical" evidence="6">
    <location>
        <begin position="139"/>
        <end position="157"/>
    </location>
</feature>
<dbReference type="PRINTS" id="PR00176">
    <property type="entry name" value="NANEUSMPORT"/>
</dbReference>
<dbReference type="PANTHER" id="PTHR42948:SF1">
    <property type="entry name" value="TRANSPORTER"/>
    <property type="match status" value="1"/>
</dbReference>
<dbReference type="PANTHER" id="PTHR42948">
    <property type="entry name" value="TRANSPORTER"/>
    <property type="match status" value="1"/>
</dbReference>
<evidence type="ECO:0000256" key="3">
    <source>
        <dbReference type="ARBA" id="ARBA00022692"/>
    </source>
</evidence>
<evidence type="ECO:0000313" key="7">
    <source>
        <dbReference type="EMBL" id="GAG57723.1"/>
    </source>
</evidence>
<dbReference type="GO" id="GO:0016020">
    <property type="term" value="C:membrane"/>
    <property type="evidence" value="ECO:0007669"/>
    <property type="project" value="UniProtKB-SubCell"/>
</dbReference>
<gene>
    <name evidence="7" type="ORF">S01H4_16902</name>
</gene>
<dbReference type="AlphaFoldDB" id="X0ZBE3"/>
<dbReference type="NCBIfam" id="NF037979">
    <property type="entry name" value="Na_transp"/>
    <property type="match status" value="1"/>
</dbReference>
<feature type="transmembrane region" description="Helical" evidence="6">
    <location>
        <begin position="210"/>
        <end position="234"/>
    </location>
</feature>
<proteinExistence type="predicted"/>
<keyword evidence="4 6" id="KW-1133">Transmembrane helix</keyword>
<dbReference type="Gene3D" id="1.20.1740.10">
    <property type="entry name" value="Amino acid/polyamine transporter I"/>
    <property type="match status" value="1"/>
</dbReference>
<dbReference type="InterPro" id="IPR000175">
    <property type="entry name" value="Na/ntran_symport"/>
</dbReference>
<feature type="transmembrane region" description="Helical" evidence="6">
    <location>
        <begin position="39"/>
        <end position="63"/>
    </location>
</feature>
<dbReference type="SUPFAM" id="SSF161070">
    <property type="entry name" value="SNF-like"/>
    <property type="match status" value="1"/>
</dbReference>
<protein>
    <recommendedName>
        <fullName evidence="8">Sodium-dependent transporter</fullName>
    </recommendedName>
</protein>
<comment type="caution">
    <text evidence="7">The sequence shown here is derived from an EMBL/GenBank/DDBJ whole genome shotgun (WGS) entry which is preliminary data.</text>
</comment>
<feature type="non-terminal residue" evidence="7">
    <location>
        <position position="252"/>
    </location>
</feature>
<reference evidence="7" key="1">
    <citation type="journal article" date="2014" name="Front. Microbiol.">
        <title>High frequency of phylogenetically diverse reductive dehalogenase-homologous genes in deep subseafloor sedimentary metagenomes.</title>
        <authorList>
            <person name="Kawai M."/>
            <person name="Futagami T."/>
            <person name="Toyoda A."/>
            <person name="Takaki Y."/>
            <person name="Nishi S."/>
            <person name="Hori S."/>
            <person name="Arai W."/>
            <person name="Tsubouchi T."/>
            <person name="Morono Y."/>
            <person name="Uchiyama I."/>
            <person name="Ito T."/>
            <person name="Fujiyama A."/>
            <person name="Inagaki F."/>
            <person name="Takami H."/>
        </authorList>
    </citation>
    <scope>NUCLEOTIDE SEQUENCE</scope>
    <source>
        <strain evidence="7">Expedition CK06-06</strain>
    </source>
</reference>
<evidence type="ECO:0000256" key="6">
    <source>
        <dbReference type="SAM" id="Phobius"/>
    </source>
</evidence>
<dbReference type="EMBL" id="BART01007426">
    <property type="protein sequence ID" value="GAG57723.1"/>
    <property type="molecule type" value="Genomic_DNA"/>
</dbReference>
<keyword evidence="5 6" id="KW-0472">Membrane</keyword>
<evidence type="ECO:0000256" key="2">
    <source>
        <dbReference type="ARBA" id="ARBA00022448"/>
    </source>
</evidence>
<evidence type="ECO:0000256" key="5">
    <source>
        <dbReference type="ARBA" id="ARBA00023136"/>
    </source>
</evidence>
<keyword evidence="3 6" id="KW-0812">Transmembrane</keyword>
<dbReference type="Pfam" id="PF00209">
    <property type="entry name" value="SNF"/>
    <property type="match status" value="2"/>
</dbReference>
<evidence type="ECO:0000256" key="4">
    <source>
        <dbReference type="ARBA" id="ARBA00022989"/>
    </source>
</evidence>
<accession>X0ZBE3</accession>
<evidence type="ECO:0008006" key="8">
    <source>
        <dbReference type="Google" id="ProtNLM"/>
    </source>
</evidence>
<dbReference type="InterPro" id="IPR037272">
    <property type="entry name" value="SNS_sf"/>
</dbReference>
<evidence type="ECO:0000256" key="1">
    <source>
        <dbReference type="ARBA" id="ARBA00004141"/>
    </source>
</evidence>
<feature type="transmembrane region" description="Helical" evidence="6">
    <location>
        <begin position="83"/>
        <end position="103"/>
    </location>
</feature>
<organism evidence="7">
    <name type="scientific">marine sediment metagenome</name>
    <dbReference type="NCBI Taxonomy" id="412755"/>
    <lineage>
        <taxon>unclassified sequences</taxon>
        <taxon>metagenomes</taxon>
        <taxon>ecological metagenomes</taxon>
    </lineage>
</organism>
<feature type="transmembrane region" description="Helical" evidence="6">
    <location>
        <begin position="169"/>
        <end position="190"/>
    </location>
</feature>
<keyword evidence="2" id="KW-0813">Transport</keyword>
<sequence length="252" mass="28157">MNKKESFSRWGIIFAGLGMAIGTGNVWRFPRIAAQYGSGAFMLAWILFLFIWSIPLLTIELSIGKKTRQGVIGSFASMVGKNFAWMGTWVAFVTAAITFYYTVVTGWCIKYFYATCFQDLIHKKPDQFWQVFNSSWEPVVFHLLAISIGCAIIFFGVTKGIERANKILIPSLFILLIIAVVRSLTLPGAFQGLNFLFSPNFAKFKDIEMWVNALSQAAWSSGAGWGLMLTYAVYSRKKENPVLTSATLGFGN</sequence>